<evidence type="ECO:0000259" key="1">
    <source>
        <dbReference type="Pfam" id="PF03235"/>
    </source>
</evidence>
<sequence>MNSIPTTFSNIFDKELNEEKVISKIEVPIIQRDYAQGRTSKAVSRIRNGFINAIHIALTGTEKDAIKLDFVYGNIEDEKLIPLDGQQRLTTLFLVHWYIAKNENVATEEQEFLKNFTYKTRFSSQHFCDSLVNCEPDYSCESLSAWIIDQNWFMYSWEQDPTISGMLVMLDEIHSKFKKESNLWQKLTHKEIKPVSFYFLALEDMGLSDSLYVKMNSRGKPLTPFEHFKADFEKVIKEVSIDLYDEFIKKVDINWVDMLWKYRGDDDLIDDEFMRYYRFVTEIICYTQKIDMVENDFDLANKVYGVENENAKTNLKILFRSFDCWSEMANIEEFFNTIFSGVDYEENKVRNYSDTTDLFLLCCNNYGKTSGKRRAFTLNNTILLYAVLQYLLNKDEISESEFTERIRIVRNLVLNSPDEIRETRMDALLSDTFNIIVNGEVQTKSGGFSGVQKNEEINKIEWRKNNIELVEDLNQLEDHNLLQGNIAIIGLEDVNLFKNRAQNFIGLFNNEIEYLKISNALLALGDYSQNITWRCLFGNKTDSSWEELFKVSQKKWFFERTQKVVLELLDAIKGNFNTYLENVVTSFLSNEEVEKDWRYYFLKYPAMRSGNSGVFWWRQDGERIKENQYEIFMMNTALSLNGRHWDPFLYALSIDEDLKGAVSLEEYGAPLVFKNEYIKCMNDGFYFYDFENNETRKIEIPQEEEVDKLDRIELLKNIIKLEY</sequence>
<evidence type="ECO:0000313" key="2">
    <source>
        <dbReference type="EMBL" id="SDX55063.1"/>
    </source>
</evidence>
<dbReference type="OrthoDB" id="3654724at2"/>
<dbReference type="Pfam" id="PF03235">
    <property type="entry name" value="GmrSD_N"/>
    <property type="match status" value="1"/>
</dbReference>
<accession>A0A1H3CLM6</accession>
<dbReference type="RefSeq" id="WP_090123902.1">
    <property type="nucleotide sequence ID" value="NZ_FNNJ01000006.1"/>
</dbReference>
<reference evidence="2 3" key="1">
    <citation type="submission" date="2016-10" db="EMBL/GenBank/DDBJ databases">
        <authorList>
            <person name="de Groot N.N."/>
        </authorList>
    </citation>
    <scope>NUCLEOTIDE SEQUENCE [LARGE SCALE GENOMIC DNA]</scope>
    <source>
        <strain evidence="2 3">DSM 24956</strain>
    </source>
</reference>
<dbReference type="Proteomes" id="UP000199595">
    <property type="component" value="Unassembled WGS sequence"/>
</dbReference>
<proteinExistence type="predicted"/>
<gene>
    <name evidence="2" type="ORF">SAMN05444411_106200</name>
</gene>
<feature type="domain" description="GmrSD restriction endonucleases N-terminal" evidence="1">
    <location>
        <begin position="12"/>
        <end position="232"/>
    </location>
</feature>
<protein>
    <recommendedName>
        <fullName evidence="1">GmrSD restriction endonucleases N-terminal domain-containing protein</fullName>
    </recommendedName>
</protein>
<dbReference type="STRING" id="762486.SAMN05444411_106200"/>
<evidence type="ECO:0000313" key="3">
    <source>
        <dbReference type="Proteomes" id="UP000199595"/>
    </source>
</evidence>
<name>A0A1H3CLM6_9FLAO</name>
<keyword evidence="3" id="KW-1185">Reference proteome</keyword>
<dbReference type="EMBL" id="FNNJ01000006">
    <property type="protein sequence ID" value="SDX55063.1"/>
    <property type="molecule type" value="Genomic_DNA"/>
</dbReference>
<organism evidence="2 3">
    <name type="scientific">Lutibacter oricola</name>
    <dbReference type="NCBI Taxonomy" id="762486"/>
    <lineage>
        <taxon>Bacteria</taxon>
        <taxon>Pseudomonadati</taxon>
        <taxon>Bacteroidota</taxon>
        <taxon>Flavobacteriia</taxon>
        <taxon>Flavobacteriales</taxon>
        <taxon>Flavobacteriaceae</taxon>
        <taxon>Lutibacter</taxon>
    </lineage>
</organism>
<dbReference type="InterPro" id="IPR004919">
    <property type="entry name" value="GmrSD_N"/>
</dbReference>
<dbReference type="AlphaFoldDB" id="A0A1H3CLM6"/>